<keyword evidence="2" id="KW-1185">Reference proteome</keyword>
<comment type="caution">
    <text evidence="1">The sequence shown here is derived from an EMBL/GenBank/DDBJ whole genome shotgun (WGS) entry which is preliminary data.</text>
</comment>
<dbReference type="AlphaFoldDB" id="A0ABD1M4C0"/>
<sequence>MRARQCNISTTDVEMADGGHNMALLKPVGGIGKKMTLDGKFGHTITSKRS</sequence>
<reference evidence="1 2" key="1">
    <citation type="submission" date="2024-08" db="EMBL/GenBank/DDBJ databases">
        <title>Insights into the chromosomal genome structure of Flemingia macrophylla.</title>
        <authorList>
            <person name="Ding Y."/>
            <person name="Zhao Y."/>
            <person name="Bi W."/>
            <person name="Wu M."/>
            <person name="Zhao G."/>
            <person name="Gong Y."/>
            <person name="Li W."/>
            <person name="Zhang P."/>
        </authorList>
    </citation>
    <scope>NUCLEOTIDE SEQUENCE [LARGE SCALE GENOMIC DNA]</scope>
    <source>
        <strain evidence="1">DYQJB</strain>
        <tissue evidence="1">Leaf</tissue>
    </source>
</reference>
<proteinExistence type="predicted"/>
<name>A0ABD1M4C0_9FABA</name>
<accession>A0ABD1M4C0</accession>
<dbReference type="EMBL" id="JBGMDY010000006">
    <property type="protein sequence ID" value="KAL2330638.1"/>
    <property type="molecule type" value="Genomic_DNA"/>
</dbReference>
<dbReference type="Proteomes" id="UP001603857">
    <property type="component" value="Unassembled WGS sequence"/>
</dbReference>
<evidence type="ECO:0000313" key="1">
    <source>
        <dbReference type="EMBL" id="KAL2330638.1"/>
    </source>
</evidence>
<organism evidence="1 2">
    <name type="scientific">Flemingia macrophylla</name>
    <dbReference type="NCBI Taxonomy" id="520843"/>
    <lineage>
        <taxon>Eukaryota</taxon>
        <taxon>Viridiplantae</taxon>
        <taxon>Streptophyta</taxon>
        <taxon>Embryophyta</taxon>
        <taxon>Tracheophyta</taxon>
        <taxon>Spermatophyta</taxon>
        <taxon>Magnoliopsida</taxon>
        <taxon>eudicotyledons</taxon>
        <taxon>Gunneridae</taxon>
        <taxon>Pentapetalae</taxon>
        <taxon>rosids</taxon>
        <taxon>fabids</taxon>
        <taxon>Fabales</taxon>
        <taxon>Fabaceae</taxon>
        <taxon>Papilionoideae</taxon>
        <taxon>50 kb inversion clade</taxon>
        <taxon>NPAAA clade</taxon>
        <taxon>indigoferoid/millettioid clade</taxon>
        <taxon>Phaseoleae</taxon>
        <taxon>Flemingia</taxon>
    </lineage>
</organism>
<gene>
    <name evidence="1" type="ORF">Fmac_018219</name>
</gene>
<protein>
    <submittedName>
        <fullName evidence="1">Uncharacterized protein</fullName>
    </submittedName>
</protein>
<evidence type="ECO:0000313" key="2">
    <source>
        <dbReference type="Proteomes" id="UP001603857"/>
    </source>
</evidence>